<dbReference type="Gene3D" id="1.10.575.10">
    <property type="entry name" value="P1 Nuclease"/>
    <property type="match status" value="1"/>
</dbReference>
<dbReference type="GO" id="GO:0016788">
    <property type="term" value="F:hydrolase activity, acting on ester bonds"/>
    <property type="evidence" value="ECO:0007669"/>
    <property type="project" value="InterPro"/>
</dbReference>
<evidence type="ECO:0000256" key="1">
    <source>
        <dbReference type="SAM" id="SignalP"/>
    </source>
</evidence>
<dbReference type="RefSeq" id="WP_189488731.1">
    <property type="nucleotide sequence ID" value="NZ_BMZB01000007.1"/>
</dbReference>
<feature type="signal peptide" evidence="1">
    <location>
        <begin position="1"/>
        <end position="25"/>
    </location>
</feature>
<evidence type="ECO:0008006" key="4">
    <source>
        <dbReference type="Google" id="ProtNLM"/>
    </source>
</evidence>
<reference evidence="2" key="2">
    <citation type="submission" date="2020-09" db="EMBL/GenBank/DDBJ databases">
        <authorList>
            <person name="Sun Q."/>
            <person name="Kim S."/>
        </authorList>
    </citation>
    <scope>NUCLEOTIDE SEQUENCE</scope>
    <source>
        <strain evidence="2">KCTC 32296</strain>
    </source>
</reference>
<accession>A0A918UYC4</accession>
<reference evidence="2" key="1">
    <citation type="journal article" date="2014" name="Int. J. Syst. Evol. Microbiol.">
        <title>Complete genome sequence of Corynebacterium casei LMG S-19264T (=DSM 44701T), isolated from a smear-ripened cheese.</title>
        <authorList>
            <consortium name="US DOE Joint Genome Institute (JGI-PGF)"/>
            <person name="Walter F."/>
            <person name="Albersmeier A."/>
            <person name="Kalinowski J."/>
            <person name="Ruckert C."/>
        </authorList>
    </citation>
    <scope>NUCLEOTIDE SEQUENCE</scope>
    <source>
        <strain evidence="2">KCTC 32296</strain>
    </source>
</reference>
<dbReference type="InterPro" id="IPR008947">
    <property type="entry name" value="PLipase_C/P1_nuclease_dom_sf"/>
</dbReference>
<organism evidence="2 3">
    <name type="scientific">Asticcacaulis endophyticus</name>
    <dbReference type="NCBI Taxonomy" id="1395890"/>
    <lineage>
        <taxon>Bacteria</taxon>
        <taxon>Pseudomonadati</taxon>
        <taxon>Pseudomonadota</taxon>
        <taxon>Alphaproteobacteria</taxon>
        <taxon>Caulobacterales</taxon>
        <taxon>Caulobacteraceae</taxon>
        <taxon>Asticcacaulis</taxon>
    </lineage>
</organism>
<protein>
    <recommendedName>
        <fullName evidence="4">S1/P1 Nuclease</fullName>
    </recommendedName>
</protein>
<gene>
    <name evidence="2" type="ORF">GCM10011273_33400</name>
</gene>
<dbReference type="Proteomes" id="UP000662572">
    <property type="component" value="Unassembled WGS sequence"/>
</dbReference>
<dbReference type="AlphaFoldDB" id="A0A918UYC4"/>
<dbReference type="SUPFAM" id="SSF48537">
    <property type="entry name" value="Phospholipase C/P1 nuclease"/>
    <property type="match status" value="1"/>
</dbReference>
<feature type="chain" id="PRO_5037689529" description="S1/P1 Nuclease" evidence="1">
    <location>
        <begin position="26"/>
        <end position="343"/>
    </location>
</feature>
<name>A0A918UYC4_9CAUL</name>
<keyword evidence="3" id="KW-1185">Reference proteome</keyword>
<sequence length="343" mass="38420">MSKWYKSVALAAVVVASFGASQALAWGSHGHRLIGEEAMRALPSYLPSFLKTTQSIADVGEYSREPDRWRDAGFVHDSDRNSAHFIDLYDDGTTFAGTTMDNLPRTRADYDIAVVAGGKKPWHAGYLPYAQIDAYQQVVKDMAYWRVLHYLEGREKDPVKRAWYKADRIRREQLMLRDIGILSHYMGDSTNPMHLSIHYNGWDKDTANPQGFTHEKVHGPLESDFVSAHIKVADVRGNMAAPVTCTDKIEVCMADKIKRNFTQLVPVYELEKEGVFKADAPSELTTKGTVFMAKLLGAGAADLRDVVVDAWRESKTMKVGYPGATYDDIIAGKVPDIYSYLKD</sequence>
<dbReference type="EMBL" id="BMZB01000007">
    <property type="protein sequence ID" value="GGZ44005.1"/>
    <property type="molecule type" value="Genomic_DNA"/>
</dbReference>
<evidence type="ECO:0000313" key="3">
    <source>
        <dbReference type="Proteomes" id="UP000662572"/>
    </source>
</evidence>
<proteinExistence type="predicted"/>
<comment type="caution">
    <text evidence="2">The sequence shown here is derived from an EMBL/GenBank/DDBJ whole genome shotgun (WGS) entry which is preliminary data.</text>
</comment>
<keyword evidence="1" id="KW-0732">Signal</keyword>
<evidence type="ECO:0000313" key="2">
    <source>
        <dbReference type="EMBL" id="GGZ44005.1"/>
    </source>
</evidence>